<evidence type="ECO:0000259" key="11">
    <source>
        <dbReference type="PROSITE" id="PS50884"/>
    </source>
</evidence>
<dbReference type="Proteomes" id="UP001154282">
    <property type="component" value="Unassembled WGS sequence"/>
</dbReference>
<dbReference type="GO" id="GO:0003700">
    <property type="term" value="F:DNA-binding transcription factor activity"/>
    <property type="evidence" value="ECO:0007669"/>
    <property type="project" value="UniProtKB-UniRule"/>
</dbReference>
<dbReference type="EMBL" id="CAMGYJ010000011">
    <property type="protein sequence ID" value="CAI0558533.1"/>
    <property type="molecule type" value="Genomic_DNA"/>
</dbReference>
<keyword evidence="2 8" id="KW-0863">Zinc-finger</keyword>
<evidence type="ECO:0000256" key="3">
    <source>
        <dbReference type="ARBA" id="ARBA00022833"/>
    </source>
</evidence>
<keyword evidence="1 9" id="KW-0479">Metal-binding</keyword>
<dbReference type="InterPro" id="IPR045174">
    <property type="entry name" value="Dof"/>
</dbReference>
<dbReference type="GO" id="GO:0008270">
    <property type="term" value="F:zinc ion binding"/>
    <property type="evidence" value="ECO:0007669"/>
    <property type="project" value="UniProtKB-KW"/>
</dbReference>
<dbReference type="InterPro" id="IPR003851">
    <property type="entry name" value="Znf_Dof"/>
</dbReference>
<dbReference type="PROSITE" id="PS01361">
    <property type="entry name" value="ZF_DOF_1"/>
    <property type="match status" value="1"/>
</dbReference>
<comment type="function">
    <text evidence="9">Transcription factor that binds specifically to a 5'-AA[AG]G-3' consensus core sequence.</text>
</comment>
<evidence type="ECO:0000256" key="5">
    <source>
        <dbReference type="ARBA" id="ARBA00023125"/>
    </source>
</evidence>
<evidence type="ECO:0000313" key="13">
    <source>
        <dbReference type="Proteomes" id="UP001154282"/>
    </source>
</evidence>
<dbReference type="Pfam" id="PF02701">
    <property type="entry name" value="Zn_ribbon_Dof"/>
    <property type="match status" value="1"/>
</dbReference>
<evidence type="ECO:0000256" key="1">
    <source>
        <dbReference type="ARBA" id="ARBA00022723"/>
    </source>
</evidence>
<dbReference type="PANTHER" id="PTHR31992">
    <property type="entry name" value="DOF ZINC FINGER PROTEIN DOF1.4-RELATED"/>
    <property type="match status" value="1"/>
</dbReference>
<keyword evidence="5 8" id="KW-0238">DNA-binding</keyword>
<keyword evidence="3 9" id="KW-0862">Zinc</keyword>
<dbReference type="PANTHER" id="PTHR31992:SF204">
    <property type="entry name" value="DOF ZINC FINGER PROTEIN"/>
    <property type="match status" value="1"/>
</dbReference>
<evidence type="ECO:0000256" key="6">
    <source>
        <dbReference type="ARBA" id="ARBA00023163"/>
    </source>
</evidence>
<evidence type="ECO:0000256" key="10">
    <source>
        <dbReference type="SAM" id="MobiDB-lite"/>
    </source>
</evidence>
<evidence type="ECO:0000256" key="9">
    <source>
        <dbReference type="RuleBase" id="RU369094"/>
    </source>
</evidence>
<keyword evidence="7 8" id="KW-0539">Nucleus</keyword>
<evidence type="ECO:0000256" key="2">
    <source>
        <dbReference type="ARBA" id="ARBA00022771"/>
    </source>
</evidence>
<dbReference type="PROSITE" id="PS50884">
    <property type="entry name" value="ZF_DOF_2"/>
    <property type="match status" value="1"/>
</dbReference>
<evidence type="ECO:0000256" key="8">
    <source>
        <dbReference type="PROSITE-ProRule" id="PRU00071"/>
    </source>
</evidence>
<accession>A0AAV0RLP2</accession>
<feature type="region of interest" description="Disordered" evidence="10">
    <location>
        <begin position="74"/>
        <end position="164"/>
    </location>
</feature>
<comment type="caution">
    <text evidence="12">The sequence shown here is derived from an EMBL/GenBank/DDBJ whole genome shotgun (WGS) entry which is preliminary data.</text>
</comment>
<evidence type="ECO:0000313" key="12">
    <source>
        <dbReference type="EMBL" id="CAI0558533.1"/>
    </source>
</evidence>
<keyword evidence="4 9" id="KW-0805">Transcription regulation</keyword>
<organism evidence="12 13">
    <name type="scientific">Linum tenue</name>
    <dbReference type="NCBI Taxonomy" id="586396"/>
    <lineage>
        <taxon>Eukaryota</taxon>
        <taxon>Viridiplantae</taxon>
        <taxon>Streptophyta</taxon>
        <taxon>Embryophyta</taxon>
        <taxon>Tracheophyta</taxon>
        <taxon>Spermatophyta</taxon>
        <taxon>Magnoliopsida</taxon>
        <taxon>eudicotyledons</taxon>
        <taxon>Gunneridae</taxon>
        <taxon>Pentapetalae</taxon>
        <taxon>rosids</taxon>
        <taxon>fabids</taxon>
        <taxon>Malpighiales</taxon>
        <taxon>Linaceae</taxon>
        <taxon>Linum</taxon>
    </lineage>
</organism>
<proteinExistence type="predicted"/>
<sequence length="324" mass="33443">MPSESSEYQTAIEATQALPTPASAAMGGSADDAPSLPCPRCESTNTKFCYYNNYNLSQPRHFCKSCRRYWTQGGSLRNVPVGGGTRKSSAASSSKRPRASFAAAAAVTTTTTNMDSSASTNTTTSSSSNSANSMSSLTHEQQQQQHDHYPDPPLHLGPEPALPVFNSAEEGRLDAFRNLKENQQPVSASENGTANVSGSFISLLNNQTAGGGLVGYQAGYGSGHGYGFYDMGLGLAAVGNVAPREIWPYYPASTTAATAATTTTTDYLGVCGGGGDAGAMGGGGSGIGGVNIWSESEIGSVGSCYVDPEGLAWPSFVIPGRRVG</sequence>
<gene>
    <name evidence="12" type="ORF">LITE_LOCUS48807</name>
</gene>
<feature type="compositionally biased region" description="Low complexity" evidence="10">
    <location>
        <begin position="88"/>
        <end position="144"/>
    </location>
</feature>
<name>A0AAV0RLP2_9ROSI</name>
<dbReference type="AlphaFoldDB" id="A0AAV0RLP2"/>
<evidence type="ECO:0000256" key="7">
    <source>
        <dbReference type="ARBA" id="ARBA00023242"/>
    </source>
</evidence>
<reference evidence="12" key="1">
    <citation type="submission" date="2022-08" db="EMBL/GenBank/DDBJ databases">
        <authorList>
            <person name="Gutierrez-Valencia J."/>
        </authorList>
    </citation>
    <scope>NUCLEOTIDE SEQUENCE</scope>
</reference>
<evidence type="ECO:0000256" key="4">
    <source>
        <dbReference type="ARBA" id="ARBA00023015"/>
    </source>
</evidence>
<keyword evidence="6 9" id="KW-0804">Transcription</keyword>
<comment type="subcellular location">
    <subcellularLocation>
        <location evidence="8 9">Nucleus</location>
    </subcellularLocation>
</comment>
<dbReference type="GO" id="GO:0003677">
    <property type="term" value="F:DNA binding"/>
    <property type="evidence" value="ECO:0007669"/>
    <property type="project" value="UniProtKB-UniRule"/>
</dbReference>
<dbReference type="GO" id="GO:0005634">
    <property type="term" value="C:nucleus"/>
    <property type="evidence" value="ECO:0007669"/>
    <property type="project" value="UniProtKB-SubCell"/>
</dbReference>
<feature type="domain" description="Dof-type" evidence="11">
    <location>
        <begin position="36"/>
        <end position="90"/>
    </location>
</feature>
<keyword evidence="13" id="KW-1185">Reference proteome</keyword>
<protein>
    <recommendedName>
        <fullName evidence="9">Dof zinc finger protein</fullName>
    </recommendedName>
</protein>